<name>A0ABW4NQP5_9LACT</name>
<feature type="transmembrane region" description="Helical" evidence="1">
    <location>
        <begin position="39"/>
        <end position="60"/>
    </location>
</feature>
<feature type="transmembrane region" description="Helical" evidence="1">
    <location>
        <begin position="12"/>
        <end position="32"/>
    </location>
</feature>
<dbReference type="EMBL" id="JBHUFF010000014">
    <property type="protein sequence ID" value="MFD1799827.1"/>
    <property type="molecule type" value="Genomic_DNA"/>
</dbReference>
<feature type="transmembrane region" description="Helical" evidence="1">
    <location>
        <begin position="245"/>
        <end position="264"/>
    </location>
</feature>
<comment type="caution">
    <text evidence="2">The sequence shown here is derived from an EMBL/GenBank/DDBJ whole genome shotgun (WGS) entry which is preliminary data.</text>
</comment>
<evidence type="ECO:0008006" key="4">
    <source>
        <dbReference type="Google" id="ProtNLM"/>
    </source>
</evidence>
<organism evidence="2 3">
    <name type="scientific">Carnobacterium antarcticum</name>
    <dbReference type="NCBI Taxonomy" id="2126436"/>
    <lineage>
        <taxon>Bacteria</taxon>
        <taxon>Bacillati</taxon>
        <taxon>Bacillota</taxon>
        <taxon>Bacilli</taxon>
        <taxon>Lactobacillales</taxon>
        <taxon>Carnobacteriaceae</taxon>
        <taxon>Carnobacterium</taxon>
    </lineage>
</organism>
<feature type="transmembrane region" description="Helical" evidence="1">
    <location>
        <begin position="335"/>
        <end position="357"/>
    </location>
</feature>
<feature type="transmembrane region" description="Helical" evidence="1">
    <location>
        <begin position="66"/>
        <end position="85"/>
    </location>
</feature>
<feature type="transmembrane region" description="Helical" evidence="1">
    <location>
        <begin position="97"/>
        <end position="119"/>
    </location>
</feature>
<feature type="transmembrane region" description="Helical" evidence="1">
    <location>
        <begin position="139"/>
        <end position="162"/>
    </location>
</feature>
<reference evidence="3" key="1">
    <citation type="journal article" date="2019" name="Int. J. Syst. Evol. Microbiol.">
        <title>The Global Catalogue of Microorganisms (GCM) 10K type strain sequencing project: providing services to taxonomists for standard genome sequencing and annotation.</title>
        <authorList>
            <consortium name="The Broad Institute Genomics Platform"/>
            <consortium name="The Broad Institute Genome Sequencing Center for Infectious Disease"/>
            <person name="Wu L."/>
            <person name="Ma J."/>
        </authorList>
    </citation>
    <scope>NUCLEOTIDE SEQUENCE [LARGE SCALE GENOMIC DNA]</scope>
    <source>
        <strain evidence="3">KCTC 42143</strain>
    </source>
</reference>
<evidence type="ECO:0000313" key="3">
    <source>
        <dbReference type="Proteomes" id="UP001597285"/>
    </source>
</evidence>
<dbReference type="CDD" id="cd21416">
    <property type="entry name" value="HDC_protein"/>
    <property type="match status" value="1"/>
</dbReference>
<protein>
    <recommendedName>
        <fullName evidence="4">Integral membrane protein</fullName>
    </recommendedName>
</protein>
<sequence length="401" mass="42889">MQDILTAFTSGSYFYFLIVVGIFAIGDFFGILSKAKVSSVFVALFLFLIGFLTNVLPANIIELAGLSEFGSLSAGLLIFHMGTMINLKQLAEEWRTVLTAVVSMLVVMLACLAVAPIVGIKSAIVAIPVLNGGIVSTQIMSGAASEIGLAIPAALGVVLYAIKKFAGSYPASFFGVREAKDVLADYRSKQKKVLTPSEEESMQADLQKNIGFADRNNKYFTDFVCVAIAVFFAWIAVSLGTVTPINYSIWALLFGAVMSYTKLVPNKILEKGKASGLLSMLVFATIVPSLANISVADLLSLGLSTILLIGVSLIALYIVFYLLPGWKLTKTKNLAMGIAMGQFLGFPATFLISNEIAKAVTDDPEEQEIILEHIMPAYVVAGLSTVTTLSIVIAGVFVNFL</sequence>
<evidence type="ECO:0000256" key="1">
    <source>
        <dbReference type="SAM" id="Phobius"/>
    </source>
</evidence>
<accession>A0ABW4NQP5</accession>
<feature type="transmembrane region" description="Helical" evidence="1">
    <location>
        <begin position="377"/>
        <end position="400"/>
    </location>
</feature>
<keyword evidence="1" id="KW-1133">Transmembrane helix</keyword>
<feature type="transmembrane region" description="Helical" evidence="1">
    <location>
        <begin position="276"/>
        <end position="295"/>
    </location>
</feature>
<proteinExistence type="predicted"/>
<dbReference type="Proteomes" id="UP001597285">
    <property type="component" value="Unassembled WGS sequence"/>
</dbReference>
<dbReference type="RefSeq" id="WP_058919855.1">
    <property type="nucleotide sequence ID" value="NZ_JBHSQC010000015.1"/>
</dbReference>
<keyword evidence="1" id="KW-0472">Membrane</keyword>
<gene>
    <name evidence="2" type="ORF">ACFSBK_08200</name>
</gene>
<keyword evidence="1" id="KW-0812">Transmembrane</keyword>
<feature type="transmembrane region" description="Helical" evidence="1">
    <location>
        <begin position="219"/>
        <end position="239"/>
    </location>
</feature>
<feature type="transmembrane region" description="Helical" evidence="1">
    <location>
        <begin position="301"/>
        <end position="323"/>
    </location>
</feature>
<dbReference type="InterPro" id="IPR049576">
    <property type="entry name" value="HDC-like"/>
</dbReference>
<evidence type="ECO:0000313" key="2">
    <source>
        <dbReference type="EMBL" id="MFD1799827.1"/>
    </source>
</evidence>
<keyword evidence="3" id="KW-1185">Reference proteome</keyword>